<evidence type="ECO:0000259" key="2">
    <source>
        <dbReference type="Pfam" id="PF01321"/>
    </source>
</evidence>
<dbReference type="InterPro" id="IPR036005">
    <property type="entry name" value="Creatinase/aminopeptidase-like"/>
</dbReference>
<dbReference type="AlphaFoldDB" id="A0A7X4LQG6"/>
<dbReference type="Gene3D" id="3.90.230.10">
    <property type="entry name" value="Creatinase/methionine aminopeptidase superfamily"/>
    <property type="match status" value="1"/>
</dbReference>
<keyword evidence="4" id="KW-1185">Reference proteome</keyword>
<dbReference type="EMBL" id="WEKT01000082">
    <property type="protein sequence ID" value="MZI95967.1"/>
    <property type="molecule type" value="Genomic_DNA"/>
</dbReference>
<sequence length="465" mass="51284">MILTSKENIALKELNPLQQARSLEPVMLTDETMQARKEKVLTLMKSEGIECMVIYGDLEYGANFEYLTGFLTRFEEGLLVLHQDGRAFLLLGNENLNKASKARLAAEAIHVPFLSLPNQPMQNDAPIEEYFKAAGLTPEMNTALVGWKMFTSSVADNQQLFDSPYFLVDALKNVVGASYLSNRTDLLIGADQGARTTTNANEIAHYEFGAQLASQAIISAIDKVAIGTSEMSIGNELSLYGQPHSVVSIAATGARFEKANLYPTQKTVSLGDPMSLTVGYKGGLSSRAGYAVSRCDELPPEQSDYLDVLAKPYFAAVVTWLENIRIGMAGSELYNIVEEVLPKAEYNWSLNPGHLVADEEWMSSPIYPDSKETLKSGMMLQIDIIPGRNGYAGTSCESGVVLADEMLKAQIKADYPELHEVFAARRQYMLEQLNIQLSDDVLLMNDSVAYYNPFLLAKEKAFVKC</sequence>
<reference evidence="3 4" key="1">
    <citation type="submission" date="2019-10" db="EMBL/GenBank/DDBJ databases">
        <title>Vibrio sp. nov. isolated from a shrimp pond.</title>
        <authorList>
            <person name="Gomez-Gil B."/>
            <person name="Enciso-Ibarra J."/>
            <person name="Enciso-Ibarra K."/>
            <person name="Bolan-Mejia C."/>
        </authorList>
    </citation>
    <scope>NUCLEOTIDE SEQUENCE [LARGE SCALE GENOMIC DNA]</scope>
    <source>
        <strain evidence="3 4">CAIM 722</strain>
    </source>
</reference>
<accession>A0A7X4LQG6</accession>
<evidence type="ECO:0000313" key="4">
    <source>
        <dbReference type="Proteomes" id="UP000462621"/>
    </source>
</evidence>
<proteinExistence type="predicted"/>
<gene>
    <name evidence="3" type="ORF">F9817_22530</name>
</gene>
<name>A0A7X4LQG6_9VIBR</name>
<comment type="caution">
    <text evidence="3">The sequence shown here is derived from an EMBL/GenBank/DDBJ whole genome shotgun (WGS) entry which is preliminary data.</text>
</comment>
<protein>
    <submittedName>
        <fullName evidence="3">M24 family metallopeptidase</fullName>
    </submittedName>
</protein>
<dbReference type="Pfam" id="PF00557">
    <property type="entry name" value="Peptidase_M24"/>
    <property type="match status" value="1"/>
</dbReference>
<dbReference type="SUPFAM" id="SSF53092">
    <property type="entry name" value="Creatinase/prolidase N-terminal domain"/>
    <property type="match status" value="1"/>
</dbReference>
<dbReference type="InterPro" id="IPR000587">
    <property type="entry name" value="Creatinase_N"/>
</dbReference>
<dbReference type="Gene3D" id="3.40.350.10">
    <property type="entry name" value="Creatinase/prolidase N-terminal domain"/>
    <property type="match status" value="1"/>
</dbReference>
<dbReference type="InterPro" id="IPR029149">
    <property type="entry name" value="Creatin/AminoP/Spt16_N"/>
</dbReference>
<feature type="domain" description="Creatinase N-terminal" evidence="2">
    <location>
        <begin position="36"/>
        <end position="95"/>
    </location>
</feature>
<dbReference type="Pfam" id="PF01321">
    <property type="entry name" value="Creatinase_N"/>
    <property type="match status" value="1"/>
</dbReference>
<dbReference type="SUPFAM" id="SSF55920">
    <property type="entry name" value="Creatinase/aminopeptidase"/>
    <property type="match status" value="1"/>
</dbReference>
<organism evidence="3 4">
    <name type="scientific">Vibrio eleionomae</name>
    <dbReference type="NCBI Taxonomy" id="2653505"/>
    <lineage>
        <taxon>Bacteria</taxon>
        <taxon>Pseudomonadati</taxon>
        <taxon>Pseudomonadota</taxon>
        <taxon>Gammaproteobacteria</taxon>
        <taxon>Vibrionales</taxon>
        <taxon>Vibrionaceae</taxon>
        <taxon>Vibrio</taxon>
    </lineage>
</organism>
<feature type="domain" description="Peptidase M24" evidence="1">
    <location>
        <begin position="210"/>
        <end position="384"/>
    </location>
</feature>
<evidence type="ECO:0000313" key="3">
    <source>
        <dbReference type="EMBL" id="MZI95967.1"/>
    </source>
</evidence>
<evidence type="ECO:0000259" key="1">
    <source>
        <dbReference type="Pfam" id="PF00557"/>
    </source>
</evidence>
<dbReference type="InterPro" id="IPR000994">
    <property type="entry name" value="Pept_M24"/>
</dbReference>
<dbReference type="Proteomes" id="UP000462621">
    <property type="component" value="Unassembled WGS sequence"/>
</dbReference>
<dbReference type="CDD" id="cd01066">
    <property type="entry name" value="APP_MetAP"/>
    <property type="match status" value="1"/>
</dbReference>